<proteinExistence type="predicted"/>
<gene>
    <name evidence="1" type="ORF">SHERM_08874</name>
</gene>
<reference evidence="1" key="1">
    <citation type="submission" date="2019-12" db="EMBL/GenBank/DDBJ databases">
        <authorList>
            <person name="Scholes J."/>
        </authorList>
    </citation>
    <scope>NUCLEOTIDE SEQUENCE</scope>
</reference>
<accession>A0A9N7P5C8</accession>
<evidence type="ECO:0000313" key="2">
    <source>
        <dbReference type="Proteomes" id="UP001153555"/>
    </source>
</evidence>
<dbReference type="Proteomes" id="UP001153555">
    <property type="component" value="Unassembled WGS sequence"/>
</dbReference>
<name>A0A9N7P5C8_STRHE</name>
<dbReference type="AlphaFoldDB" id="A0A9N7P5C8"/>
<evidence type="ECO:0000313" key="1">
    <source>
        <dbReference type="EMBL" id="CAA0843020.1"/>
    </source>
</evidence>
<sequence>FKLSHHLPVSTITSNGDSPERSLRVPHLHPYWPSQLQIEHVSAMAGADHFFGSPRHGWSWTCCRPATTIDSHRRFYCRRRYGLSLRSLRRSRMLPADLHCSGGRCPASPVYVAIEGVVVVATDAVVQNPVRH</sequence>
<dbReference type="EMBL" id="CACSLK010034598">
    <property type="protein sequence ID" value="CAA0843020.1"/>
    <property type="molecule type" value="Genomic_DNA"/>
</dbReference>
<feature type="non-terminal residue" evidence="1">
    <location>
        <position position="1"/>
    </location>
</feature>
<comment type="caution">
    <text evidence="1">The sequence shown here is derived from an EMBL/GenBank/DDBJ whole genome shotgun (WGS) entry which is preliminary data.</text>
</comment>
<protein>
    <submittedName>
        <fullName evidence="1">Uncharacterized protein</fullName>
    </submittedName>
</protein>
<keyword evidence="2" id="KW-1185">Reference proteome</keyword>
<organism evidence="1 2">
    <name type="scientific">Striga hermonthica</name>
    <name type="common">Purple witchweed</name>
    <name type="synonym">Buchnera hermonthica</name>
    <dbReference type="NCBI Taxonomy" id="68872"/>
    <lineage>
        <taxon>Eukaryota</taxon>
        <taxon>Viridiplantae</taxon>
        <taxon>Streptophyta</taxon>
        <taxon>Embryophyta</taxon>
        <taxon>Tracheophyta</taxon>
        <taxon>Spermatophyta</taxon>
        <taxon>Magnoliopsida</taxon>
        <taxon>eudicotyledons</taxon>
        <taxon>Gunneridae</taxon>
        <taxon>Pentapetalae</taxon>
        <taxon>asterids</taxon>
        <taxon>lamiids</taxon>
        <taxon>Lamiales</taxon>
        <taxon>Orobanchaceae</taxon>
        <taxon>Buchnereae</taxon>
        <taxon>Striga</taxon>
    </lineage>
</organism>